<proteinExistence type="predicted"/>
<accession>A0A1V3WQ03</accession>
<reference evidence="2 3" key="1">
    <citation type="submission" date="2017-02" db="EMBL/GenBank/DDBJ databases">
        <title>Complete genome sequences of Mycobacterium kansasii strains isolated from rhesus macaques.</title>
        <authorList>
            <person name="Panda A."/>
            <person name="Nagaraj S."/>
            <person name="Zhao X."/>
            <person name="Tettelin H."/>
            <person name="Detolla L.J."/>
        </authorList>
    </citation>
    <scope>NUCLEOTIDE SEQUENCE [LARGE SCALE GENOMIC DNA]</scope>
    <source>
        <strain evidence="2 3">11-3813</strain>
    </source>
</reference>
<keyword evidence="1" id="KW-1133">Transmembrane helix</keyword>
<dbReference type="Proteomes" id="UP000189229">
    <property type="component" value="Unassembled WGS sequence"/>
</dbReference>
<name>A0A1V3WQ03_MYCKA</name>
<feature type="transmembrane region" description="Helical" evidence="1">
    <location>
        <begin position="41"/>
        <end position="61"/>
    </location>
</feature>
<sequence>MGAVAMKCGAIPRRGTAVAIYGWGVYDAAVDIRQAGPVSRLLGRSALIAALAALLLGVVGGHCGLPRWEFSPAHPSQSRLATPTDQLVINGKHAQRSDAAASLCPGKLATAVLPQSVTPALGVVAMLAVAGLVGLLVDPVAFGGRSPPATPHCVTSGRVLLTRLCVARR</sequence>
<gene>
    <name evidence="2" type="primary">lpqS</name>
    <name evidence="2" type="ORF">BZL30_7219</name>
</gene>
<dbReference type="Pfam" id="PF26327">
    <property type="entry name" value="LpqS"/>
    <property type="match status" value="1"/>
</dbReference>
<dbReference type="EMBL" id="MVBM01000007">
    <property type="protein sequence ID" value="OOK69049.1"/>
    <property type="molecule type" value="Genomic_DNA"/>
</dbReference>
<protein>
    <submittedName>
        <fullName evidence="2">LipoLpqS domain protein</fullName>
    </submittedName>
</protein>
<evidence type="ECO:0000313" key="2">
    <source>
        <dbReference type="EMBL" id="OOK69049.1"/>
    </source>
</evidence>
<keyword evidence="1" id="KW-0812">Transmembrane</keyword>
<feature type="transmembrane region" description="Helical" evidence="1">
    <location>
        <begin position="117"/>
        <end position="137"/>
    </location>
</feature>
<evidence type="ECO:0000256" key="1">
    <source>
        <dbReference type="SAM" id="Phobius"/>
    </source>
</evidence>
<keyword evidence="1" id="KW-0472">Membrane</keyword>
<dbReference type="InterPro" id="IPR058714">
    <property type="entry name" value="LpqS"/>
</dbReference>
<organism evidence="2 3">
    <name type="scientific">Mycobacterium kansasii</name>
    <dbReference type="NCBI Taxonomy" id="1768"/>
    <lineage>
        <taxon>Bacteria</taxon>
        <taxon>Bacillati</taxon>
        <taxon>Actinomycetota</taxon>
        <taxon>Actinomycetes</taxon>
        <taxon>Mycobacteriales</taxon>
        <taxon>Mycobacteriaceae</taxon>
        <taxon>Mycobacterium</taxon>
    </lineage>
</organism>
<dbReference type="AlphaFoldDB" id="A0A1V3WQ03"/>
<comment type="caution">
    <text evidence="2">The sequence shown here is derived from an EMBL/GenBank/DDBJ whole genome shotgun (WGS) entry which is preliminary data.</text>
</comment>
<evidence type="ECO:0000313" key="3">
    <source>
        <dbReference type="Proteomes" id="UP000189229"/>
    </source>
</evidence>